<name>A0ABP4GIV0_9ACTN</name>
<keyword evidence="1" id="KW-0418">Kinase</keyword>
<sequence length="215" mass="22887">MSDSPLNAASTTRARVVLLSGPSGSGKSSLAERAGLPVLQLDDFYKDGDDPTLPLLADGTGTDWDSPLSWHGGEALAAIRLLVERGRAEVPVYSIPANGRAGSRTLDLDGAPAFIAEGIFAAELVARCEAEGLLGDALCLRNRPLTTAWRRFRRDVREGRKSVPYLLRRGWRLMRAERGIVARQVALGAHACAGPEATARVRATVHAARPVAVSA</sequence>
<keyword evidence="2" id="KW-1185">Reference proteome</keyword>
<organism evidence="1 2">
    <name type="scientific">Kitasatospora nipponensis</name>
    <dbReference type="NCBI Taxonomy" id="258049"/>
    <lineage>
        <taxon>Bacteria</taxon>
        <taxon>Bacillati</taxon>
        <taxon>Actinomycetota</taxon>
        <taxon>Actinomycetes</taxon>
        <taxon>Kitasatosporales</taxon>
        <taxon>Streptomycetaceae</taxon>
        <taxon>Kitasatospora</taxon>
    </lineage>
</organism>
<keyword evidence="1" id="KW-0808">Transferase</keyword>
<dbReference type="GO" id="GO:0016301">
    <property type="term" value="F:kinase activity"/>
    <property type="evidence" value="ECO:0007669"/>
    <property type="project" value="UniProtKB-KW"/>
</dbReference>
<reference evidence="2" key="1">
    <citation type="journal article" date="2019" name="Int. J. Syst. Evol. Microbiol.">
        <title>The Global Catalogue of Microorganisms (GCM) 10K type strain sequencing project: providing services to taxonomists for standard genome sequencing and annotation.</title>
        <authorList>
            <consortium name="The Broad Institute Genomics Platform"/>
            <consortium name="The Broad Institute Genome Sequencing Center for Infectious Disease"/>
            <person name="Wu L."/>
            <person name="Ma J."/>
        </authorList>
    </citation>
    <scope>NUCLEOTIDE SEQUENCE [LARGE SCALE GENOMIC DNA]</scope>
    <source>
        <strain evidence="2">JCM 13004</strain>
    </source>
</reference>
<dbReference type="RefSeq" id="WP_344440223.1">
    <property type="nucleotide sequence ID" value="NZ_BAAALF010000013.1"/>
</dbReference>
<proteinExistence type="predicted"/>
<dbReference type="SUPFAM" id="SSF52540">
    <property type="entry name" value="P-loop containing nucleoside triphosphate hydrolases"/>
    <property type="match status" value="1"/>
</dbReference>
<dbReference type="Proteomes" id="UP001500037">
    <property type="component" value="Unassembled WGS sequence"/>
</dbReference>
<protein>
    <submittedName>
        <fullName evidence="1">Uridine kinase</fullName>
    </submittedName>
</protein>
<evidence type="ECO:0000313" key="1">
    <source>
        <dbReference type="EMBL" id="GAA1224135.1"/>
    </source>
</evidence>
<evidence type="ECO:0000313" key="2">
    <source>
        <dbReference type="Proteomes" id="UP001500037"/>
    </source>
</evidence>
<dbReference type="EMBL" id="BAAALF010000013">
    <property type="protein sequence ID" value="GAA1224135.1"/>
    <property type="molecule type" value="Genomic_DNA"/>
</dbReference>
<accession>A0ABP4GIV0</accession>
<gene>
    <name evidence="1" type="ORF">GCM10009665_12990</name>
</gene>
<dbReference type="InterPro" id="IPR027417">
    <property type="entry name" value="P-loop_NTPase"/>
</dbReference>
<dbReference type="Gene3D" id="3.40.50.300">
    <property type="entry name" value="P-loop containing nucleotide triphosphate hydrolases"/>
    <property type="match status" value="1"/>
</dbReference>
<comment type="caution">
    <text evidence="1">The sequence shown here is derived from an EMBL/GenBank/DDBJ whole genome shotgun (WGS) entry which is preliminary data.</text>
</comment>